<evidence type="ECO:0000256" key="2">
    <source>
        <dbReference type="ARBA" id="ARBA00023277"/>
    </source>
</evidence>
<feature type="compositionally biased region" description="Polar residues" evidence="4">
    <location>
        <begin position="38"/>
        <end position="51"/>
    </location>
</feature>
<name>A0A1B6CAT6_9HEMI</name>
<dbReference type="GO" id="GO:0005977">
    <property type="term" value="P:glycogen metabolic process"/>
    <property type="evidence" value="ECO:0007669"/>
    <property type="project" value="UniProtKB-KW"/>
</dbReference>
<dbReference type="InterPro" id="IPR017434">
    <property type="entry name" value="Pase-1_reg-su_3B/C/D_met"/>
</dbReference>
<dbReference type="PIRSF" id="PIRSF038207">
    <property type="entry name" value="PP1_GT_animal"/>
    <property type="match status" value="1"/>
</dbReference>
<evidence type="ECO:0000259" key="5">
    <source>
        <dbReference type="PROSITE" id="PS51159"/>
    </source>
</evidence>
<reference evidence="6" key="1">
    <citation type="submission" date="2015-12" db="EMBL/GenBank/DDBJ databases">
        <title>De novo transcriptome assembly of four potential Pierce s Disease insect vectors from Arizona vineyards.</title>
        <authorList>
            <person name="Tassone E.E."/>
        </authorList>
    </citation>
    <scope>NUCLEOTIDE SEQUENCE</scope>
</reference>
<dbReference type="GO" id="GO:0008157">
    <property type="term" value="F:protein phosphatase 1 binding"/>
    <property type="evidence" value="ECO:0007669"/>
    <property type="project" value="TreeGrafter"/>
</dbReference>
<dbReference type="PANTHER" id="PTHR12307:SF48">
    <property type="entry name" value="PROTEIN PHOSPHATASE 1 REGULATORY SUBUNIT"/>
    <property type="match status" value="1"/>
</dbReference>
<dbReference type="AlphaFoldDB" id="A0A1B6CAT6"/>
<dbReference type="Pfam" id="PF03370">
    <property type="entry name" value="CBM_21"/>
    <property type="match status" value="1"/>
</dbReference>
<dbReference type="GO" id="GO:0005979">
    <property type="term" value="P:regulation of glycogen biosynthetic process"/>
    <property type="evidence" value="ECO:0007669"/>
    <property type="project" value="TreeGrafter"/>
</dbReference>
<feature type="region of interest" description="Disordered" evidence="4">
    <location>
        <begin position="38"/>
        <end position="94"/>
    </location>
</feature>
<evidence type="ECO:0000256" key="4">
    <source>
        <dbReference type="SAM" id="MobiDB-lite"/>
    </source>
</evidence>
<evidence type="ECO:0000256" key="3">
    <source>
        <dbReference type="PIRNR" id="PIRNR038207"/>
    </source>
</evidence>
<dbReference type="GO" id="GO:2001069">
    <property type="term" value="F:glycogen binding"/>
    <property type="evidence" value="ECO:0007669"/>
    <property type="project" value="TreeGrafter"/>
</dbReference>
<dbReference type="PROSITE" id="PS51159">
    <property type="entry name" value="CBM21"/>
    <property type="match status" value="1"/>
</dbReference>
<dbReference type="GO" id="GO:0000164">
    <property type="term" value="C:protein phosphatase type 1 complex"/>
    <property type="evidence" value="ECO:0007669"/>
    <property type="project" value="TreeGrafter"/>
</dbReference>
<accession>A0A1B6CAT6</accession>
<dbReference type="EMBL" id="GEDC01026913">
    <property type="protein sequence ID" value="JAS10385.1"/>
    <property type="molecule type" value="Transcribed_RNA"/>
</dbReference>
<evidence type="ECO:0000313" key="6">
    <source>
        <dbReference type="EMBL" id="JAS10385.1"/>
    </source>
</evidence>
<keyword evidence="2 3" id="KW-0119">Carbohydrate metabolism</keyword>
<dbReference type="Gene3D" id="2.60.40.2440">
    <property type="entry name" value="Carbohydrate binding type-21 domain"/>
    <property type="match status" value="1"/>
</dbReference>
<dbReference type="InterPro" id="IPR038175">
    <property type="entry name" value="CBM21_dom_sf"/>
</dbReference>
<dbReference type="PANTHER" id="PTHR12307">
    <property type="entry name" value="PROTEIN PHOSPHATASE 1 REGULATORY SUBUNIT"/>
    <property type="match status" value="1"/>
</dbReference>
<protein>
    <recommendedName>
        <fullName evidence="3">Protein phosphatase 1 regulatory subunit</fullName>
    </recommendedName>
</protein>
<organism evidence="6">
    <name type="scientific">Clastoptera arizonana</name>
    <name type="common">Arizona spittle bug</name>
    <dbReference type="NCBI Taxonomy" id="38151"/>
    <lineage>
        <taxon>Eukaryota</taxon>
        <taxon>Metazoa</taxon>
        <taxon>Ecdysozoa</taxon>
        <taxon>Arthropoda</taxon>
        <taxon>Hexapoda</taxon>
        <taxon>Insecta</taxon>
        <taxon>Pterygota</taxon>
        <taxon>Neoptera</taxon>
        <taxon>Paraneoptera</taxon>
        <taxon>Hemiptera</taxon>
        <taxon>Auchenorrhyncha</taxon>
        <taxon>Cercopoidea</taxon>
        <taxon>Clastopteridae</taxon>
        <taxon>Clastoptera</taxon>
    </lineage>
</organism>
<proteinExistence type="predicted"/>
<gene>
    <name evidence="6" type="ORF">g.23896</name>
</gene>
<keyword evidence="1 3" id="KW-0321">Glycogen metabolism</keyword>
<dbReference type="InterPro" id="IPR050782">
    <property type="entry name" value="PP1_regulatory_subunit_3"/>
</dbReference>
<dbReference type="InterPro" id="IPR005036">
    <property type="entry name" value="CBM21_dom"/>
</dbReference>
<evidence type="ECO:0000256" key="1">
    <source>
        <dbReference type="ARBA" id="ARBA00022600"/>
    </source>
</evidence>
<sequence>MCSVAAMHSDYDVLLSHSPPVFSHSPPSYYSSCRLSNSPVAHQRSSPNQIRRSVPLKSLPSTVKSEKVPRRPCLVLRPDDSSSSGDDSDLPSPTRLKKKVVFADDRGFSLTQVRMMTEPSNMPPKWNSQFLMLVTKGVPAEVAATPWEITFSQPASDYLEFRRRLEEGNVSLENVIVRESEETILGTVKVKNLTFHKEVFVRSSVDGWLTNEDTFCTYVPGNTSPALSAPSSIKVIYDTFSFRLTLPPMSSKVEFCVCYRCSGTEHWDNNFGKNYTLTKKGSITRTEPVPVPITRFSDAVHAKMESWSEFGSWKHLTNDGPYW</sequence>
<feature type="domain" description="CBM21" evidence="5">
    <location>
        <begin position="162"/>
        <end position="278"/>
    </location>
</feature>